<feature type="domain" description="Ricin B lectin" evidence="3">
    <location>
        <begin position="491"/>
        <end position="628"/>
    </location>
</feature>
<comment type="similarity">
    <text evidence="1">Belongs to the glycosyl hydrolase 25 family.</text>
</comment>
<gene>
    <name evidence="4" type="ORF">HMPREF3208_00810</name>
</gene>
<dbReference type="SUPFAM" id="SSF51445">
    <property type="entry name" value="(Trans)glycosidases"/>
    <property type="match status" value="1"/>
</dbReference>
<dbReference type="AlphaFoldDB" id="A0A133NVT0"/>
<dbReference type="GO" id="GO:0003796">
    <property type="term" value="F:lysozyme activity"/>
    <property type="evidence" value="ECO:0007669"/>
    <property type="project" value="InterPro"/>
</dbReference>
<dbReference type="Gene3D" id="3.20.20.80">
    <property type="entry name" value="Glycosidases"/>
    <property type="match status" value="1"/>
</dbReference>
<proteinExistence type="inferred from homology"/>
<evidence type="ECO:0000313" key="4">
    <source>
        <dbReference type="EMBL" id="KXA20388.1"/>
    </source>
</evidence>
<dbReference type="PANTHER" id="PTHR34135:SF2">
    <property type="entry name" value="LYSOZYME"/>
    <property type="match status" value="1"/>
</dbReference>
<keyword evidence="4" id="KW-0378">Hydrolase</keyword>
<dbReference type="PROSITE" id="PS51904">
    <property type="entry name" value="GLYCOSYL_HYDROL_F25_2"/>
    <property type="match status" value="1"/>
</dbReference>
<reference evidence="4 5" key="1">
    <citation type="submission" date="2016-01" db="EMBL/GenBank/DDBJ databases">
        <authorList>
            <person name="Oliw E.H."/>
        </authorList>
    </citation>
    <scope>NUCLEOTIDE SEQUENCE [LARGE SCALE GENOMIC DNA]</scope>
    <source>
        <strain evidence="4 5">PSS_7772B</strain>
    </source>
</reference>
<dbReference type="SMART" id="SM00458">
    <property type="entry name" value="RICIN"/>
    <property type="match status" value="2"/>
</dbReference>
<sequence length="628" mass="68024">MSGGFVGQIIVRVLASLVSIATAFTMNAVAPQQSSAPVHTRSNAVTTTAKSSTTAVKPIIQPTPSGVVRQTALQENEYGAHWSEADGLAAFLDGNDNVFVKNAQGVIDVSEHQHEIDWDAVKNSGVDGAIIRISYGWDNGYDKQALRNIRECKRLGIPFGIYMYSYAEKAADGAAEGADVVNLLKGAGVSPSDLTYPVYYDLEKWSWSGHHPPTSPYVYQDIVASWWNQLVSAGYTKLGVYSYTNYLRGPLNSQYIHERTSWVASYGSRVGFPITTALRGWQYTSSGSVNGIAGRVDLNAFGMADGGEINGTSEFGTTTSSSSHATNNTEYAGFDVQQLPLMDLPSGDYFINTMLKSTSSIDIPGASKSDGTTIQLYSWNNSNAQKFAFERQNDGTYVIRNKNSGKVLDVRYAAAANGAVVWQYAANGSQAQRWLIRNAGNGYFIQSALGNWVLDIAGANRANGTRISLYRPNGTKAQLFVPSSTDFAAKNGLLVKSAVNNKVGMDIRWGSLSNSAPLQIYQSNGSQAQRFSFKQVGNGLYTVLNDNSHKAIDVPGAATDNGVKLQQYTANDTDAQTWALWKYADGTYALISMCSGKAIDIPSANAHNGQRVQMYTPNHTAAQRWKIE</sequence>
<dbReference type="GO" id="GO:0016998">
    <property type="term" value="P:cell wall macromolecule catabolic process"/>
    <property type="evidence" value="ECO:0007669"/>
    <property type="project" value="InterPro"/>
</dbReference>
<dbReference type="EMBL" id="LRQB01000047">
    <property type="protein sequence ID" value="KXA20388.1"/>
    <property type="molecule type" value="Genomic_DNA"/>
</dbReference>
<dbReference type="Pfam" id="PF01183">
    <property type="entry name" value="Glyco_hydro_25"/>
    <property type="match status" value="1"/>
</dbReference>
<feature type="chain" id="PRO_5007458177" evidence="2">
    <location>
        <begin position="24"/>
        <end position="628"/>
    </location>
</feature>
<feature type="signal peptide" evidence="2">
    <location>
        <begin position="1"/>
        <end position="23"/>
    </location>
</feature>
<evidence type="ECO:0000259" key="3">
    <source>
        <dbReference type="SMART" id="SM00458"/>
    </source>
</evidence>
<dbReference type="InterPro" id="IPR035992">
    <property type="entry name" value="Ricin_B-like_lectins"/>
</dbReference>
<dbReference type="CDD" id="cd06414">
    <property type="entry name" value="GH25_LytC-like"/>
    <property type="match status" value="1"/>
</dbReference>
<dbReference type="PANTHER" id="PTHR34135">
    <property type="entry name" value="LYSOZYME"/>
    <property type="match status" value="1"/>
</dbReference>
<dbReference type="PATRIC" id="fig|2702.100.peg.791"/>
<evidence type="ECO:0000256" key="1">
    <source>
        <dbReference type="ARBA" id="ARBA00010646"/>
    </source>
</evidence>
<organism evidence="4 5">
    <name type="scientific">Gardnerella vaginalis</name>
    <dbReference type="NCBI Taxonomy" id="2702"/>
    <lineage>
        <taxon>Bacteria</taxon>
        <taxon>Bacillati</taxon>
        <taxon>Actinomycetota</taxon>
        <taxon>Actinomycetes</taxon>
        <taxon>Bifidobacteriales</taxon>
        <taxon>Bifidobacteriaceae</taxon>
        <taxon>Gardnerella</taxon>
    </lineage>
</organism>
<dbReference type="InterPro" id="IPR002053">
    <property type="entry name" value="Glyco_hydro_25"/>
</dbReference>
<dbReference type="SUPFAM" id="SSF50370">
    <property type="entry name" value="Ricin B-like lectins"/>
    <property type="match status" value="2"/>
</dbReference>
<accession>A0A133NVT0</accession>
<name>A0A133NVT0_GARVA</name>
<dbReference type="RefSeq" id="WP_064347269.1">
    <property type="nucleotide sequence ID" value="NZ_KQ956858.1"/>
</dbReference>
<dbReference type="Proteomes" id="UP000070687">
    <property type="component" value="Unassembled WGS sequence"/>
</dbReference>
<dbReference type="CDD" id="cd00161">
    <property type="entry name" value="beta-trefoil_Ricin-like"/>
    <property type="match status" value="2"/>
</dbReference>
<evidence type="ECO:0000256" key="2">
    <source>
        <dbReference type="SAM" id="SignalP"/>
    </source>
</evidence>
<dbReference type="GO" id="GO:0016052">
    <property type="term" value="P:carbohydrate catabolic process"/>
    <property type="evidence" value="ECO:0007669"/>
    <property type="project" value="TreeGrafter"/>
</dbReference>
<comment type="caution">
    <text evidence="4">The sequence shown here is derived from an EMBL/GenBank/DDBJ whole genome shotgun (WGS) entry which is preliminary data.</text>
</comment>
<dbReference type="PROSITE" id="PS50231">
    <property type="entry name" value="RICIN_B_LECTIN"/>
    <property type="match status" value="2"/>
</dbReference>
<keyword evidence="2" id="KW-0732">Signal</keyword>
<dbReference type="Pfam" id="PF14200">
    <property type="entry name" value="RicinB_lectin_2"/>
    <property type="match status" value="2"/>
</dbReference>
<feature type="domain" description="Ricin B lectin" evidence="3">
    <location>
        <begin position="347"/>
        <end position="483"/>
    </location>
</feature>
<dbReference type="OrthoDB" id="287365at2"/>
<dbReference type="InterPro" id="IPR000772">
    <property type="entry name" value="Ricin_B_lectin"/>
</dbReference>
<protein>
    <submittedName>
        <fullName evidence="4">Glycosyl hydrolase family 25</fullName>
    </submittedName>
</protein>
<evidence type="ECO:0000313" key="5">
    <source>
        <dbReference type="Proteomes" id="UP000070687"/>
    </source>
</evidence>
<dbReference type="GO" id="GO:0009253">
    <property type="term" value="P:peptidoglycan catabolic process"/>
    <property type="evidence" value="ECO:0007669"/>
    <property type="project" value="InterPro"/>
</dbReference>
<dbReference type="InterPro" id="IPR017853">
    <property type="entry name" value="GH"/>
</dbReference>
<dbReference type="Gene3D" id="2.80.10.50">
    <property type="match status" value="4"/>
</dbReference>